<dbReference type="GO" id="GO:0008643">
    <property type="term" value="P:carbohydrate transport"/>
    <property type="evidence" value="ECO:0007669"/>
    <property type="project" value="InterPro"/>
</dbReference>
<dbReference type="SUPFAM" id="SSF103473">
    <property type="entry name" value="MFS general substrate transporter"/>
    <property type="match status" value="1"/>
</dbReference>
<dbReference type="RefSeq" id="WP_144096300.1">
    <property type="nucleotide sequence ID" value="NZ_CABHMX010000020.1"/>
</dbReference>
<gene>
    <name evidence="2" type="primary">yjmB_2</name>
    <name evidence="2" type="ORF">RSSSTS7063_01896</name>
</gene>
<feature type="transmembrane region" description="Helical" evidence="1">
    <location>
        <begin position="372"/>
        <end position="391"/>
    </location>
</feature>
<reference evidence="2 3" key="1">
    <citation type="submission" date="2019-07" db="EMBL/GenBank/DDBJ databases">
        <authorList>
            <person name="Hibberd C M."/>
            <person name="Gehrig L. J."/>
            <person name="Chang H.-W."/>
            <person name="Venkatesh S."/>
        </authorList>
    </citation>
    <scope>NUCLEOTIDE SEQUENCE [LARGE SCALE GENOMIC DNA]</scope>
    <source>
        <strain evidence="2">Blautia_luti_SSTS_Bg7063</strain>
    </source>
</reference>
<name>A0A564W8S7_9FIRM</name>
<keyword evidence="1" id="KW-1133">Transmembrane helix</keyword>
<protein>
    <submittedName>
        <fullName evidence="2">Putative symporter YjmB</fullName>
    </submittedName>
</protein>
<dbReference type="EMBL" id="CABHNW010000189">
    <property type="protein sequence ID" value="VUX41276.1"/>
    <property type="molecule type" value="Genomic_DNA"/>
</dbReference>
<evidence type="ECO:0000313" key="2">
    <source>
        <dbReference type="EMBL" id="VUX41276.1"/>
    </source>
</evidence>
<organism evidence="2 3">
    <name type="scientific">Blautia luti</name>
    <dbReference type="NCBI Taxonomy" id="89014"/>
    <lineage>
        <taxon>Bacteria</taxon>
        <taxon>Bacillati</taxon>
        <taxon>Bacillota</taxon>
        <taxon>Clostridia</taxon>
        <taxon>Lachnospirales</taxon>
        <taxon>Lachnospiraceae</taxon>
        <taxon>Blautia</taxon>
    </lineage>
</organism>
<dbReference type="GO" id="GO:0005886">
    <property type="term" value="C:plasma membrane"/>
    <property type="evidence" value="ECO:0007669"/>
    <property type="project" value="TreeGrafter"/>
</dbReference>
<evidence type="ECO:0000313" key="3">
    <source>
        <dbReference type="Proteomes" id="UP000408482"/>
    </source>
</evidence>
<dbReference type="Proteomes" id="UP000408482">
    <property type="component" value="Unassembled WGS sequence"/>
</dbReference>
<feature type="transmembrane region" description="Helical" evidence="1">
    <location>
        <begin position="344"/>
        <end position="366"/>
    </location>
</feature>
<feature type="transmembrane region" description="Helical" evidence="1">
    <location>
        <begin position="412"/>
        <end position="432"/>
    </location>
</feature>
<feature type="transmembrane region" description="Helical" evidence="1">
    <location>
        <begin position="473"/>
        <end position="493"/>
    </location>
</feature>
<keyword evidence="1" id="KW-0472">Membrane</keyword>
<accession>A0A564W8S7</accession>
<feature type="transmembrane region" description="Helical" evidence="1">
    <location>
        <begin position="266"/>
        <end position="283"/>
    </location>
</feature>
<proteinExistence type="predicted"/>
<dbReference type="InterPro" id="IPR039672">
    <property type="entry name" value="MFS_2"/>
</dbReference>
<evidence type="ECO:0000256" key="1">
    <source>
        <dbReference type="SAM" id="Phobius"/>
    </source>
</evidence>
<dbReference type="Pfam" id="PF13347">
    <property type="entry name" value="MFS_2"/>
    <property type="match status" value="1"/>
</dbReference>
<dbReference type="GO" id="GO:0015293">
    <property type="term" value="F:symporter activity"/>
    <property type="evidence" value="ECO:0007669"/>
    <property type="project" value="InterPro"/>
</dbReference>
<feature type="transmembrane region" description="Helical" evidence="1">
    <location>
        <begin position="211"/>
        <end position="233"/>
    </location>
</feature>
<feature type="transmembrane region" description="Helical" evidence="1">
    <location>
        <begin position="27"/>
        <end position="49"/>
    </location>
</feature>
<dbReference type="PANTHER" id="PTHR11328">
    <property type="entry name" value="MAJOR FACILITATOR SUPERFAMILY DOMAIN-CONTAINING PROTEIN"/>
    <property type="match status" value="1"/>
</dbReference>
<keyword evidence="1" id="KW-0812">Transmembrane</keyword>
<feature type="transmembrane region" description="Helical" evidence="1">
    <location>
        <begin position="99"/>
        <end position="117"/>
    </location>
</feature>
<feature type="transmembrane region" description="Helical" evidence="1">
    <location>
        <begin position="170"/>
        <end position="191"/>
    </location>
</feature>
<sequence>MKITKIVESPVFRTKIKSDDVKIPEMLIGYFLAPFCAMLANSIFGAYLNRYYVDILGWTKFGVFATMLPVVSVIFVVLGNLLIGRWIDNTRTSQGKARPYMLLSASMVVVAVILLFMTPTNQSGAVQMIWIAVSYNLYYALAYPCFYTAHSSMVALSTRDSSQRGMLATFSNAAMVASAGIGASIVVPVLLQSYLFVSENGEIDVAASYAHWRIISIVLCLFCFFGILLEYYFTRERITEENINLNIKEEKIPLKKQVQGCIRNKYWWIIILYFLLFQMGQLVKNSSMSFYARWMFDSVINSVNPEQTSGTMMSTLGLIGGIPTAVGMFVAWPIANKLGKKRAVVLGLCFSVVGGLVCFIDVHSFVLVCVGMVLKGIGSIPAMYVTMALLSDVLDHLEAKNGFRSDGFTMSVYGSIMVGLTGICTGIINGLLTFAGYTNTGVACDPSTLNIINNVADYTGQVVYRQMGGVENVLAFAFLGMEVITFAIIVFMMSRLDVEKHIEEDHRIIKENQKAAVLATGGTWEEK</sequence>
<feature type="transmembrane region" description="Helical" evidence="1">
    <location>
        <begin position="312"/>
        <end position="332"/>
    </location>
</feature>
<feature type="transmembrane region" description="Helical" evidence="1">
    <location>
        <begin position="129"/>
        <end position="149"/>
    </location>
</feature>
<keyword evidence="3" id="KW-1185">Reference proteome</keyword>
<dbReference type="Gene3D" id="1.20.1250.20">
    <property type="entry name" value="MFS general substrate transporter like domains"/>
    <property type="match status" value="2"/>
</dbReference>
<dbReference type="InterPro" id="IPR036259">
    <property type="entry name" value="MFS_trans_sf"/>
</dbReference>
<dbReference type="PANTHER" id="PTHR11328:SF24">
    <property type="entry name" value="MAJOR FACILITATOR SUPERFAMILY (MFS) PROFILE DOMAIN-CONTAINING PROTEIN"/>
    <property type="match status" value="1"/>
</dbReference>
<dbReference type="AlphaFoldDB" id="A0A564W8S7"/>
<feature type="transmembrane region" description="Helical" evidence="1">
    <location>
        <begin position="61"/>
        <end position="87"/>
    </location>
</feature>